<dbReference type="GO" id="GO:0005509">
    <property type="term" value="F:calcium ion binding"/>
    <property type="evidence" value="ECO:0007669"/>
    <property type="project" value="InterPro"/>
</dbReference>
<feature type="chain" id="PRO_5042134219" description="EGF-like domain-containing protein" evidence="8">
    <location>
        <begin position="24"/>
        <end position="384"/>
    </location>
</feature>
<dbReference type="EMBL" id="JAJJMB010000289">
    <property type="protein sequence ID" value="KAI3962596.1"/>
    <property type="molecule type" value="Genomic_DNA"/>
</dbReference>
<feature type="domain" description="EGF-like" evidence="9">
    <location>
        <begin position="299"/>
        <end position="338"/>
    </location>
</feature>
<keyword evidence="5" id="KW-1015">Disulfide bond</keyword>
<name>A0AAD4TLV9_9MAGN</name>
<comment type="caution">
    <text evidence="7">Lacks conserved residue(s) required for the propagation of feature annotation.</text>
</comment>
<dbReference type="AlphaFoldDB" id="A0AAD4TLV9"/>
<dbReference type="SUPFAM" id="SSF57196">
    <property type="entry name" value="EGF/Laminin"/>
    <property type="match status" value="1"/>
</dbReference>
<evidence type="ECO:0000256" key="1">
    <source>
        <dbReference type="ARBA" id="ARBA00004167"/>
    </source>
</evidence>
<evidence type="ECO:0000259" key="9">
    <source>
        <dbReference type="PROSITE" id="PS50026"/>
    </source>
</evidence>
<dbReference type="InterPro" id="IPR025287">
    <property type="entry name" value="WAK_GUB"/>
</dbReference>
<keyword evidence="11" id="KW-1185">Reference proteome</keyword>
<dbReference type="SMART" id="SM00181">
    <property type="entry name" value="EGF"/>
    <property type="match status" value="2"/>
</dbReference>
<keyword evidence="2 7" id="KW-0245">EGF-like domain</keyword>
<dbReference type="Gene3D" id="2.10.25.10">
    <property type="entry name" value="Laminin"/>
    <property type="match status" value="2"/>
</dbReference>
<dbReference type="Proteomes" id="UP001202328">
    <property type="component" value="Unassembled WGS sequence"/>
</dbReference>
<feature type="signal peptide" evidence="8">
    <location>
        <begin position="1"/>
        <end position="23"/>
    </location>
</feature>
<dbReference type="Pfam" id="PF13947">
    <property type="entry name" value="GUB_WAK_bind"/>
    <property type="match status" value="1"/>
</dbReference>
<sequence>MALHVLSKFHCFVLLLWLPLSSTTETPNVASGVITKPGCQDKCGNVSIPYPFGIGDGCFLDKWFEITCNETLFNPPKPVYDDIIVSNLSIPDGQMTAEVSIARRFSDEKIPSNTSSASLGKFTYSSTKNKFIAIGCNIVAYLGLNKADTHTATGCLSTCSSTTKGITNGSCTGIGCCVASIPPELTKFLASVSYMNKTLKDLIFNPISYAFLAEESLFNFSTAYLKNFKNNGTETVPVVIDWTIGNESCDDAKRNLTSYACGPNTDCIPGNSVPGYRCTCKKGYEGNPFLNSTTGGCQDIDECSKDIYPCKGSGSLCNNTDGNYTCYCPPKHRSRYSNDILDCFEQSNEGKFYKIIIGKCTRAIITWVHYIRVCLPKLHSSACD</sequence>
<comment type="caution">
    <text evidence="10">The sequence shown here is derived from an EMBL/GenBank/DDBJ whole genome shotgun (WGS) entry which is preliminary data.</text>
</comment>
<dbReference type="SMART" id="SM00179">
    <property type="entry name" value="EGF_CA"/>
    <property type="match status" value="1"/>
</dbReference>
<keyword evidence="4" id="KW-0677">Repeat</keyword>
<evidence type="ECO:0000256" key="4">
    <source>
        <dbReference type="ARBA" id="ARBA00022737"/>
    </source>
</evidence>
<evidence type="ECO:0000256" key="7">
    <source>
        <dbReference type="PROSITE-ProRule" id="PRU00076"/>
    </source>
</evidence>
<comment type="subcellular location">
    <subcellularLocation>
        <location evidence="1">Membrane</location>
        <topology evidence="1">Single-pass membrane protein</topology>
    </subcellularLocation>
</comment>
<reference evidence="10" key="1">
    <citation type="submission" date="2022-04" db="EMBL/GenBank/DDBJ databases">
        <title>A functionally conserved STORR gene fusion in Papaver species that diverged 16.8 million years ago.</title>
        <authorList>
            <person name="Catania T."/>
        </authorList>
    </citation>
    <scope>NUCLEOTIDE SEQUENCE</scope>
    <source>
        <strain evidence="10">S-188037</strain>
    </source>
</reference>
<dbReference type="PROSITE" id="PS00010">
    <property type="entry name" value="ASX_HYDROXYL"/>
    <property type="match status" value="1"/>
</dbReference>
<accession>A0AAD4TLV9</accession>
<organism evidence="10 11">
    <name type="scientific">Papaver atlanticum</name>
    <dbReference type="NCBI Taxonomy" id="357466"/>
    <lineage>
        <taxon>Eukaryota</taxon>
        <taxon>Viridiplantae</taxon>
        <taxon>Streptophyta</taxon>
        <taxon>Embryophyta</taxon>
        <taxon>Tracheophyta</taxon>
        <taxon>Spermatophyta</taxon>
        <taxon>Magnoliopsida</taxon>
        <taxon>Ranunculales</taxon>
        <taxon>Papaveraceae</taxon>
        <taxon>Papaveroideae</taxon>
        <taxon>Papaver</taxon>
    </lineage>
</organism>
<dbReference type="PANTHER" id="PTHR33491">
    <property type="entry name" value="OSJNBA0016N04.9 PROTEIN"/>
    <property type="match status" value="1"/>
</dbReference>
<gene>
    <name evidence="10" type="ORF">MKW98_008463</name>
</gene>
<dbReference type="InterPro" id="IPR000742">
    <property type="entry name" value="EGF"/>
</dbReference>
<evidence type="ECO:0000256" key="6">
    <source>
        <dbReference type="ARBA" id="ARBA00023180"/>
    </source>
</evidence>
<dbReference type="CDD" id="cd00054">
    <property type="entry name" value="EGF_CA"/>
    <property type="match status" value="1"/>
</dbReference>
<evidence type="ECO:0000256" key="2">
    <source>
        <dbReference type="ARBA" id="ARBA00022536"/>
    </source>
</evidence>
<dbReference type="GO" id="GO:0030247">
    <property type="term" value="F:polysaccharide binding"/>
    <property type="evidence" value="ECO:0007669"/>
    <property type="project" value="InterPro"/>
</dbReference>
<dbReference type="PROSITE" id="PS01187">
    <property type="entry name" value="EGF_CA"/>
    <property type="match status" value="1"/>
</dbReference>
<dbReference type="InterPro" id="IPR001881">
    <property type="entry name" value="EGF-like_Ca-bd_dom"/>
</dbReference>
<dbReference type="InterPro" id="IPR049883">
    <property type="entry name" value="NOTCH1_EGF-like"/>
</dbReference>
<evidence type="ECO:0000313" key="10">
    <source>
        <dbReference type="EMBL" id="KAI3962596.1"/>
    </source>
</evidence>
<dbReference type="FunFam" id="2.10.25.10:FF:000005">
    <property type="entry name" value="Fibrillin 2"/>
    <property type="match status" value="1"/>
</dbReference>
<proteinExistence type="predicted"/>
<protein>
    <recommendedName>
        <fullName evidence="9">EGF-like domain-containing protein</fullName>
    </recommendedName>
</protein>
<evidence type="ECO:0000256" key="8">
    <source>
        <dbReference type="SAM" id="SignalP"/>
    </source>
</evidence>
<evidence type="ECO:0000256" key="3">
    <source>
        <dbReference type="ARBA" id="ARBA00022729"/>
    </source>
</evidence>
<dbReference type="PROSITE" id="PS50026">
    <property type="entry name" value="EGF_3"/>
    <property type="match status" value="1"/>
</dbReference>
<dbReference type="InterPro" id="IPR000152">
    <property type="entry name" value="EGF-type_Asp/Asn_hydroxyl_site"/>
</dbReference>
<keyword evidence="6" id="KW-0325">Glycoprotein</keyword>
<evidence type="ECO:0000256" key="5">
    <source>
        <dbReference type="ARBA" id="ARBA00023157"/>
    </source>
</evidence>
<keyword evidence="3 8" id="KW-0732">Signal</keyword>
<dbReference type="Pfam" id="PF07645">
    <property type="entry name" value="EGF_CA"/>
    <property type="match status" value="1"/>
</dbReference>
<evidence type="ECO:0000313" key="11">
    <source>
        <dbReference type="Proteomes" id="UP001202328"/>
    </source>
</evidence>
<dbReference type="GO" id="GO:0016020">
    <property type="term" value="C:membrane"/>
    <property type="evidence" value="ECO:0007669"/>
    <property type="project" value="UniProtKB-SubCell"/>
</dbReference>
<dbReference type="InterPro" id="IPR018097">
    <property type="entry name" value="EGF_Ca-bd_CS"/>
</dbReference>